<protein>
    <submittedName>
        <fullName evidence="3 4">YTH domain-containing family protein 1-like isoform X1</fullName>
    </submittedName>
</protein>
<accession>A0ABM1B1H6</accession>
<dbReference type="InterPro" id="IPR007275">
    <property type="entry name" value="YTH_domain"/>
</dbReference>
<name>A0ABM1B1H6_LIMPO</name>
<dbReference type="Gene3D" id="3.10.590.10">
    <property type="entry name" value="ph1033 like domains"/>
    <property type="match status" value="1"/>
</dbReference>
<dbReference type="PANTHER" id="PTHR12357">
    <property type="entry name" value="YTH YT521-B HOMOLOGY DOMAIN-CONTAINING"/>
    <property type="match status" value="1"/>
</dbReference>
<evidence type="ECO:0000313" key="4">
    <source>
        <dbReference type="RefSeq" id="XP_022239807.1"/>
    </source>
</evidence>
<dbReference type="PANTHER" id="PTHR12357:SF89">
    <property type="entry name" value="YTH DOMAIN-CONTAINING FAMILY PROTEIN"/>
    <property type="match status" value="1"/>
</dbReference>
<dbReference type="PROSITE" id="PS50882">
    <property type="entry name" value="YTH"/>
    <property type="match status" value="1"/>
</dbReference>
<proteinExistence type="predicted"/>
<dbReference type="Proteomes" id="UP000694941">
    <property type="component" value="Unplaced"/>
</dbReference>
<dbReference type="InterPro" id="IPR045168">
    <property type="entry name" value="YTH_prot"/>
</dbReference>
<evidence type="ECO:0000259" key="1">
    <source>
        <dbReference type="PROSITE" id="PS50882"/>
    </source>
</evidence>
<dbReference type="RefSeq" id="XP_013772897.2">
    <property type="nucleotide sequence ID" value="XM_013917443.2"/>
</dbReference>
<evidence type="ECO:0000313" key="3">
    <source>
        <dbReference type="RefSeq" id="XP_013772897.2"/>
    </source>
</evidence>
<dbReference type="GeneID" id="106457995"/>
<gene>
    <name evidence="3 4" type="primary">LOC106457995</name>
</gene>
<evidence type="ECO:0000313" key="2">
    <source>
        <dbReference type="Proteomes" id="UP000694941"/>
    </source>
</evidence>
<sequence length="532" mass="59771">MLCILTVSRLCVRTSTQMKGQGDIGSNEARNFVKDGEFDAWKNHSNHMYNSSMPNSNMGDQYSFMSSYFATMSFPYMNHSGLGEALNGSDPVTFVSGCGGQPSAGDLHTPYRDGLFEQNGFQGYGLGFNFFPGTGSDYSTWGGTGFGPCKSVDFSYTEDHNQECYEQNKDRASFTKLEQRMSNLTVKETKTDASFMVMDSHMASVSGNISLGRQGCNSFNSGVSGQLDGYNRLSWLSVASKPARMKFKSAPLFSNEHCSLNMDIGTWESKNGSDLGGSHLGTLSPSTQTRPSPWEVQRGVASDEPVGEPCNNFFQSSPHQILTVDQPLLGPDGLPSHPVLNKLKLENNYNPKEFDLNHKDARFFIIKSFSEDDIHRSIKYSVWCSTEHGNKRLDAAFQEQKGRGPVCLFFSVNGSGHFCGMAQMMSAVDYNTSVGVWAQDKWKGQFKVSWIYVKDVPNSQLRHIRLENNENKPVTNSRDTQEVPAEKGKQVLKIIHNYHHNTSIFDDFLHYEKRQKDEQRRSQIRRRSDQKR</sequence>
<organism evidence="2 3">
    <name type="scientific">Limulus polyphemus</name>
    <name type="common">Atlantic horseshoe crab</name>
    <dbReference type="NCBI Taxonomy" id="6850"/>
    <lineage>
        <taxon>Eukaryota</taxon>
        <taxon>Metazoa</taxon>
        <taxon>Ecdysozoa</taxon>
        <taxon>Arthropoda</taxon>
        <taxon>Chelicerata</taxon>
        <taxon>Merostomata</taxon>
        <taxon>Xiphosura</taxon>
        <taxon>Limulidae</taxon>
        <taxon>Limulus</taxon>
    </lineage>
</organism>
<dbReference type="Pfam" id="PF04146">
    <property type="entry name" value="YTH"/>
    <property type="match status" value="1"/>
</dbReference>
<dbReference type="CDD" id="cd21134">
    <property type="entry name" value="YTH"/>
    <property type="match status" value="1"/>
</dbReference>
<keyword evidence="2" id="KW-1185">Reference proteome</keyword>
<feature type="domain" description="YTH" evidence="1">
    <location>
        <begin position="361"/>
        <end position="495"/>
    </location>
</feature>
<dbReference type="RefSeq" id="XP_022239807.1">
    <property type="nucleotide sequence ID" value="XM_022384099.1"/>
</dbReference>
<reference evidence="3 4" key="1">
    <citation type="submission" date="2025-05" db="UniProtKB">
        <authorList>
            <consortium name="RefSeq"/>
        </authorList>
    </citation>
    <scope>IDENTIFICATION</scope>
    <source>
        <tissue evidence="3 4">Muscle</tissue>
    </source>
</reference>